<keyword evidence="7" id="KW-0012">Acyltransferase</keyword>
<evidence type="ECO:0000256" key="6">
    <source>
        <dbReference type="ARBA" id="ARBA00023136"/>
    </source>
</evidence>
<dbReference type="InterPro" id="IPR036526">
    <property type="entry name" value="C-N_Hydrolase_sf"/>
</dbReference>
<evidence type="ECO:0000256" key="2">
    <source>
        <dbReference type="ARBA" id="ARBA00022475"/>
    </source>
</evidence>
<sequence>VGFAYQPWHLGLLVYIGFIPLIHTWFNHRSRDNFKSGYLFGLIYNFISNYWMGVNSGADFSVVLLSLISAVVYLALFWGIAGAIIGALRKDVNLYLILPFLIVCLEWVRSFGPLGYAWGNLALTQTDYLPLLQNIDIVGTYGLALWIISVNVILYHVVQSGTNVKKLSLFTAIIFIGLFISGWGRMQLFEPKSDSIDIAIIQPNVDPNEKWDYSSRQETMMFMDSLYGVAISLHPDFILFPETALPTYLRLNNRVRSQLQTKVDASGIPILVGTIDRIIDPNGDKVYFNSAMYLSPEEDYEMYEKIHLVPFAEYDLFPTLFHPLEKLNLNIDRGVFRGGSDYKVFKLNEVEFSDLICYESSLPRIARQFVQNGAEILMIQANDGWLGESAGPYQHFELARLRAIENRIPVVRSGNTGISGVILPTGAVQRKIPLGVEAVFKETIPLYTSGSFYSRYGDVFATLCFVIFLVIGPLKCIKKLF</sequence>
<dbReference type="NCBIfam" id="TIGR00546">
    <property type="entry name" value="lnt"/>
    <property type="match status" value="1"/>
</dbReference>
<name>A0A381PHT7_9ZZZZ</name>
<comment type="subcellular location">
    <subcellularLocation>
        <location evidence="1">Cell membrane</location>
        <topology evidence="1">Multi-pass membrane protein</topology>
    </subcellularLocation>
</comment>
<dbReference type="InterPro" id="IPR045378">
    <property type="entry name" value="LNT_N"/>
</dbReference>
<feature type="transmembrane region" description="Helical" evidence="8">
    <location>
        <begin position="6"/>
        <end position="26"/>
    </location>
</feature>
<reference evidence="10" key="1">
    <citation type="submission" date="2018-05" db="EMBL/GenBank/DDBJ databases">
        <authorList>
            <person name="Lanie J.A."/>
            <person name="Ng W.-L."/>
            <person name="Kazmierczak K.M."/>
            <person name="Andrzejewski T.M."/>
            <person name="Davidsen T.M."/>
            <person name="Wayne K.J."/>
            <person name="Tettelin H."/>
            <person name="Glass J.I."/>
            <person name="Rusch D."/>
            <person name="Podicherti R."/>
            <person name="Tsui H.-C.T."/>
            <person name="Winkler M.E."/>
        </authorList>
    </citation>
    <scope>NUCLEOTIDE SEQUENCE</scope>
</reference>
<evidence type="ECO:0000256" key="5">
    <source>
        <dbReference type="ARBA" id="ARBA00022989"/>
    </source>
</evidence>
<dbReference type="EMBL" id="UINC01000988">
    <property type="protein sequence ID" value="SUZ66591.1"/>
    <property type="molecule type" value="Genomic_DNA"/>
</dbReference>
<dbReference type="GO" id="GO:0016410">
    <property type="term" value="F:N-acyltransferase activity"/>
    <property type="evidence" value="ECO:0007669"/>
    <property type="project" value="InterPro"/>
</dbReference>
<evidence type="ECO:0000256" key="4">
    <source>
        <dbReference type="ARBA" id="ARBA00022692"/>
    </source>
</evidence>
<dbReference type="Gene3D" id="3.60.110.10">
    <property type="entry name" value="Carbon-nitrogen hydrolase"/>
    <property type="match status" value="1"/>
</dbReference>
<keyword evidence="3" id="KW-0808">Transferase</keyword>
<accession>A0A381PHT7</accession>
<evidence type="ECO:0000256" key="8">
    <source>
        <dbReference type="SAM" id="Phobius"/>
    </source>
</evidence>
<protein>
    <recommendedName>
        <fullName evidence="9">CN hydrolase domain-containing protein</fullName>
    </recommendedName>
</protein>
<keyword evidence="2" id="KW-1003">Cell membrane</keyword>
<feature type="transmembrane region" description="Helical" evidence="8">
    <location>
        <begin position="138"/>
        <end position="158"/>
    </location>
</feature>
<dbReference type="PANTHER" id="PTHR38686">
    <property type="entry name" value="APOLIPOPROTEIN N-ACYLTRANSFERASE"/>
    <property type="match status" value="1"/>
</dbReference>
<dbReference type="SUPFAM" id="SSF56317">
    <property type="entry name" value="Carbon-nitrogen hydrolase"/>
    <property type="match status" value="1"/>
</dbReference>
<dbReference type="GO" id="GO:0005886">
    <property type="term" value="C:plasma membrane"/>
    <property type="evidence" value="ECO:0007669"/>
    <property type="project" value="UniProtKB-SubCell"/>
</dbReference>
<keyword evidence="6 8" id="KW-0472">Membrane</keyword>
<feature type="non-terminal residue" evidence="10">
    <location>
        <position position="1"/>
    </location>
</feature>
<dbReference type="PANTHER" id="PTHR38686:SF1">
    <property type="entry name" value="APOLIPOPROTEIN N-ACYLTRANSFERASE"/>
    <property type="match status" value="1"/>
</dbReference>
<feature type="transmembrane region" description="Helical" evidence="8">
    <location>
        <begin position="167"/>
        <end position="186"/>
    </location>
</feature>
<feature type="transmembrane region" description="Helical" evidence="8">
    <location>
        <begin position="459"/>
        <end position="477"/>
    </location>
</feature>
<keyword evidence="5 8" id="KW-1133">Transmembrane helix</keyword>
<gene>
    <name evidence="10" type="ORF">METZ01_LOCUS19445</name>
</gene>
<feature type="transmembrane region" description="Helical" evidence="8">
    <location>
        <begin position="38"/>
        <end position="54"/>
    </location>
</feature>
<feature type="domain" description="CN hydrolase" evidence="9">
    <location>
        <begin position="201"/>
        <end position="446"/>
    </location>
</feature>
<dbReference type="Pfam" id="PF20154">
    <property type="entry name" value="LNT_N"/>
    <property type="match status" value="1"/>
</dbReference>
<evidence type="ECO:0000259" key="9">
    <source>
        <dbReference type="PROSITE" id="PS50263"/>
    </source>
</evidence>
<dbReference type="GO" id="GO:0042158">
    <property type="term" value="P:lipoprotein biosynthetic process"/>
    <property type="evidence" value="ECO:0007669"/>
    <property type="project" value="InterPro"/>
</dbReference>
<organism evidence="10">
    <name type="scientific">marine metagenome</name>
    <dbReference type="NCBI Taxonomy" id="408172"/>
    <lineage>
        <taxon>unclassified sequences</taxon>
        <taxon>metagenomes</taxon>
        <taxon>ecological metagenomes</taxon>
    </lineage>
</organism>
<dbReference type="AlphaFoldDB" id="A0A381PHT7"/>
<dbReference type="Pfam" id="PF00795">
    <property type="entry name" value="CN_hydrolase"/>
    <property type="match status" value="1"/>
</dbReference>
<evidence type="ECO:0000256" key="3">
    <source>
        <dbReference type="ARBA" id="ARBA00022679"/>
    </source>
</evidence>
<feature type="transmembrane region" description="Helical" evidence="8">
    <location>
        <begin position="95"/>
        <end position="118"/>
    </location>
</feature>
<dbReference type="CDD" id="cd07571">
    <property type="entry name" value="ALP_N-acyl_transferase"/>
    <property type="match status" value="1"/>
</dbReference>
<evidence type="ECO:0000256" key="7">
    <source>
        <dbReference type="ARBA" id="ARBA00023315"/>
    </source>
</evidence>
<evidence type="ECO:0000256" key="1">
    <source>
        <dbReference type="ARBA" id="ARBA00004651"/>
    </source>
</evidence>
<dbReference type="InterPro" id="IPR003010">
    <property type="entry name" value="C-N_Hydrolase"/>
</dbReference>
<evidence type="ECO:0000313" key="10">
    <source>
        <dbReference type="EMBL" id="SUZ66591.1"/>
    </source>
</evidence>
<dbReference type="HAMAP" id="MF_01148">
    <property type="entry name" value="Lnt"/>
    <property type="match status" value="1"/>
</dbReference>
<proteinExistence type="inferred from homology"/>
<keyword evidence="4 8" id="KW-0812">Transmembrane</keyword>
<feature type="transmembrane region" description="Helical" evidence="8">
    <location>
        <begin position="60"/>
        <end position="88"/>
    </location>
</feature>
<dbReference type="PROSITE" id="PS50263">
    <property type="entry name" value="CN_HYDROLASE"/>
    <property type="match status" value="1"/>
</dbReference>
<dbReference type="InterPro" id="IPR004563">
    <property type="entry name" value="Apolipo_AcylTrfase"/>
</dbReference>